<dbReference type="InterPro" id="IPR017926">
    <property type="entry name" value="GATASE"/>
</dbReference>
<protein>
    <recommendedName>
        <fullName evidence="10">Imidazole glycerol phosphate synthase subunit HisH</fullName>
        <ecNumber evidence="10">4.3.2.10</ecNumber>
    </recommendedName>
    <alternativeName>
        <fullName evidence="10">IGP synthase glutaminase subunit</fullName>
        <ecNumber evidence="10">3.5.1.2</ecNumber>
    </alternativeName>
    <alternativeName>
        <fullName evidence="10">IGP synthase subunit HisH</fullName>
    </alternativeName>
    <alternativeName>
        <fullName evidence="10">ImGP synthase subunit HisH</fullName>
        <shortName evidence="10">IGPS subunit HisH</shortName>
    </alternativeName>
</protein>
<dbReference type="EMBL" id="JACHGB010000006">
    <property type="protein sequence ID" value="MBB5273074.1"/>
    <property type="molecule type" value="Genomic_DNA"/>
</dbReference>
<feature type="active site" evidence="10 11">
    <location>
        <position position="194"/>
    </location>
</feature>
<comment type="caution">
    <text evidence="13">The sequence shown here is derived from an EMBL/GenBank/DDBJ whole genome shotgun (WGS) entry which is preliminary data.</text>
</comment>
<evidence type="ECO:0000313" key="14">
    <source>
        <dbReference type="Proteomes" id="UP000532440"/>
    </source>
</evidence>
<keyword evidence="13" id="KW-0328">Glycosyltransferase</keyword>
<evidence type="ECO:0000259" key="12">
    <source>
        <dbReference type="Pfam" id="PF00117"/>
    </source>
</evidence>
<organism evidence="13 14">
    <name type="scientific">Quisquiliibacterium transsilvanicum</name>
    <dbReference type="NCBI Taxonomy" id="1549638"/>
    <lineage>
        <taxon>Bacteria</taxon>
        <taxon>Pseudomonadati</taxon>
        <taxon>Pseudomonadota</taxon>
        <taxon>Betaproteobacteria</taxon>
        <taxon>Burkholderiales</taxon>
        <taxon>Burkholderiaceae</taxon>
        <taxon>Quisquiliibacterium</taxon>
    </lineage>
</organism>
<evidence type="ECO:0000256" key="7">
    <source>
        <dbReference type="ARBA" id="ARBA00023239"/>
    </source>
</evidence>
<dbReference type="GO" id="GO:0000107">
    <property type="term" value="F:imidazoleglycerol-phosphate synthase activity"/>
    <property type="evidence" value="ECO:0007669"/>
    <property type="project" value="UniProtKB-UniRule"/>
</dbReference>
<comment type="function">
    <text evidence="10">IGPS catalyzes the conversion of PRFAR and glutamine to IGP, AICAR and glutamate. The HisH subunit catalyzes the hydrolysis of glutamine to glutamate and ammonia as part of the synthesis of IGP and AICAR. The resulting ammonia molecule is channeled to the active site of HisF.</text>
</comment>
<dbReference type="GO" id="GO:0005737">
    <property type="term" value="C:cytoplasm"/>
    <property type="evidence" value="ECO:0007669"/>
    <property type="project" value="UniProtKB-SubCell"/>
</dbReference>
<comment type="subcellular location">
    <subcellularLocation>
        <location evidence="10">Cytoplasm</location>
    </subcellularLocation>
</comment>
<evidence type="ECO:0000256" key="3">
    <source>
        <dbReference type="ARBA" id="ARBA00022605"/>
    </source>
</evidence>
<keyword evidence="3 10" id="KW-0028">Amino-acid biosynthesis</keyword>
<dbReference type="SUPFAM" id="SSF52317">
    <property type="entry name" value="Class I glutamine amidotransferase-like"/>
    <property type="match status" value="1"/>
</dbReference>
<keyword evidence="4 10" id="KW-0378">Hydrolase</keyword>
<keyword evidence="5 10" id="KW-0315">Glutamine amidotransferase</keyword>
<accession>A0A7W8MAE9</accession>
<evidence type="ECO:0000256" key="10">
    <source>
        <dbReference type="HAMAP-Rule" id="MF_00278"/>
    </source>
</evidence>
<reference evidence="13 14" key="1">
    <citation type="submission" date="2020-08" db="EMBL/GenBank/DDBJ databases">
        <title>Genomic Encyclopedia of Type Strains, Phase IV (KMG-IV): sequencing the most valuable type-strain genomes for metagenomic binning, comparative biology and taxonomic classification.</title>
        <authorList>
            <person name="Goeker M."/>
        </authorList>
    </citation>
    <scope>NUCLEOTIDE SEQUENCE [LARGE SCALE GENOMIC DNA]</scope>
    <source>
        <strain evidence="13 14">DSM 29781</strain>
    </source>
</reference>
<keyword evidence="6 10" id="KW-0368">Histidine biosynthesis</keyword>
<comment type="catalytic activity">
    <reaction evidence="9 10">
        <text>L-glutamine + H2O = L-glutamate + NH4(+)</text>
        <dbReference type="Rhea" id="RHEA:15889"/>
        <dbReference type="ChEBI" id="CHEBI:15377"/>
        <dbReference type="ChEBI" id="CHEBI:28938"/>
        <dbReference type="ChEBI" id="CHEBI:29985"/>
        <dbReference type="ChEBI" id="CHEBI:58359"/>
        <dbReference type="EC" id="3.5.1.2"/>
    </reaction>
</comment>
<dbReference type="GO" id="GO:0004359">
    <property type="term" value="F:glutaminase activity"/>
    <property type="evidence" value="ECO:0007669"/>
    <property type="project" value="UniProtKB-EC"/>
</dbReference>
<feature type="active site" description="Nucleophile" evidence="10 11">
    <location>
        <position position="82"/>
    </location>
</feature>
<comment type="catalytic activity">
    <reaction evidence="8 10">
        <text>5-[(5-phospho-1-deoxy-D-ribulos-1-ylimino)methylamino]-1-(5-phospho-beta-D-ribosyl)imidazole-4-carboxamide + L-glutamine = D-erythro-1-(imidazol-4-yl)glycerol 3-phosphate + 5-amino-1-(5-phospho-beta-D-ribosyl)imidazole-4-carboxamide + L-glutamate + H(+)</text>
        <dbReference type="Rhea" id="RHEA:24793"/>
        <dbReference type="ChEBI" id="CHEBI:15378"/>
        <dbReference type="ChEBI" id="CHEBI:29985"/>
        <dbReference type="ChEBI" id="CHEBI:58278"/>
        <dbReference type="ChEBI" id="CHEBI:58359"/>
        <dbReference type="ChEBI" id="CHEBI:58475"/>
        <dbReference type="ChEBI" id="CHEBI:58525"/>
        <dbReference type="EC" id="4.3.2.10"/>
    </reaction>
</comment>
<dbReference type="RefSeq" id="WP_183969329.1">
    <property type="nucleotide sequence ID" value="NZ_BAABEW010000007.1"/>
</dbReference>
<feature type="domain" description="Glutamine amidotransferase" evidence="12">
    <location>
        <begin position="6"/>
        <end position="207"/>
    </location>
</feature>
<dbReference type="NCBIfam" id="TIGR01855">
    <property type="entry name" value="IMP_synth_hisH"/>
    <property type="match status" value="1"/>
</dbReference>
<keyword evidence="13" id="KW-0808">Transferase</keyword>
<feature type="active site" evidence="10 11">
    <location>
        <position position="192"/>
    </location>
</feature>
<dbReference type="Gene3D" id="3.40.50.880">
    <property type="match status" value="1"/>
</dbReference>
<dbReference type="PIRSF" id="PIRSF000495">
    <property type="entry name" value="Amidotransf_hisH"/>
    <property type="match status" value="1"/>
</dbReference>
<evidence type="ECO:0000256" key="6">
    <source>
        <dbReference type="ARBA" id="ARBA00023102"/>
    </source>
</evidence>
<evidence type="ECO:0000256" key="11">
    <source>
        <dbReference type="PIRSR" id="PIRSR000495-1"/>
    </source>
</evidence>
<keyword evidence="7 10" id="KW-0456">Lyase</keyword>
<evidence type="ECO:0000256" key="8">
    <source>
        <dbReference type="ARBA" id="ARBA00047838"/>
    </source>
</evidence>
<proteinExistence type="inferred from homology"/>
<dbReference type="PANTHER" id="PTHR42701:SF2">
    <property type="entry name" value="IMIDAZOLE GLYCEROL PHOSPHATE SYNTHASE SUBUNIT HISH 1"/>
    <property type="match status" value="1"/>
</dbReference>
<gene>
    <name evidence="10" type="primary">hisH</name>
    <name evidence="13" type="ORF">HNQ70_003102</name>
</gene>
<dbReference type="AlphaFoldDB" id="A0A7W8MAE9"/>
<evidence type="ECO:0000256" key="1">
    <source>
        <dbReference type="ARBA" id="ARBA00005091"/>
    </source>
</evidence>
<dbReference type="HAMAP" id="MF_00278">
    <property type="entry name" value="HisH"/>
    <property type="match status" value="1"/>
</dbReference>
<dbReference type="Proteomes" id="UP000532440">
    <property type="component" value="Unassembled WGS sequence"/>
</dbReference>
<dbReference type="InterPro" id="IPR029062">
    <property type="entry name" value="Class_I_gatase-like"/>
</dbReference>
<evidence type="ECO:0000313" key="13">
    <source>
        <dbReference type="EMBL" id="MBB5273074.1"/>
    </source>
</evidence>
<dbReference type="GO" id="GO:0000105">
    <property type="term" value="P:L-histidine biosynthetic process"/>
    <property type="evidence" value="ECO:0007669"/>
    <property type="project" value="UniProtKB-UniRule"/>
</dbReference>
<name>A0A7W8MAE9_9BURK</name>
<evidence type="ECO:0000256" key="4">
    <source>
        <dbReference type="ARBA" id="ARBA00022801"/>
    </source>
</evidence>
<comment type="pathway">
    <text evidence="1 10">Amino-acid biosynthesis; L-histidine biosynthesis; L-histidine from 5-phospho-alpha-D-ribose 1-diphosphate: step 5/9.</text>
</comment>
<evidence type="ECO:0000256" key="9">
    <source>
        <dbReference type="ARBA" id="ARBA00049534"/>
    </source>
</evidence>
<comment type="subunit">
    <text evidence="10">Heterodimer of HisH and HisF.</text>
</comment>
<dbReference type="EC" id="3.5.1.2" evidence="10"/>
<evidence type="ECO:0000256" key="2">
    <source>
        <dbReference type="ARBA" id="ARBA00022490"/>
    </source>
</evidence>
<keyword evidence="14" id="KW-1185">Reference proteome</keyword>
<dbReference type="EC" id="4.3.2.10" evidence="10"/>
<dbReference type="PROSITE" id="PS51273">
    <property type="entry name" value="GATASE_TYPE_1"/>
    <property type="match status" value="1"/>
</dbReference>
<sequence>MGTIAVVDYGMGNLRSVAKALEHVAPKARVIVTGQAAEIDAAERVVFPGQGAMPDCMRYLDSAGLRDAVLRAAASKPLFGVCVGEQMLFDWSAEGDTPGLGVMPGRVVRFPAEAMRGPDGMRLKVPHMGWNRVRQARPHPLWQGVPDGAHFYFVHSFFAQPADDTLTVGTSEHGVAFTCAVARDNIFATQFHPEKSAANGLRLYENFVHWKP</sequence>
<dbReference type="InterPro" id="IPR010139">
    <property type="entry name" value="Imidazole-glycPsynth_HisH"/>
</dbReference>
<keyword evidence="2 10" id="KW-0963">Cytoplasm</keyword>
<dbReference type="GO" id="GO:0016829">
    <property type="term" value="F:lyase activity"/>
    <property type="evidence" value="ECO:0007669"/>
    <property type="project" value="UniProtKB-KW"/>
</dbReference>
<dbReference type="PANTHER" id="PTHR42701">
    <property type="entry name" value="IMIDAZOLE GLYCEROL PHOSPHATE SYNTHASE SUBUNIT HISH"/>
    <property type="match status" value="1"/>
</dbReference>
<dbReference type="Pfam" id="PF00117">
    <property type="entry name" value="GATase"/>
    <property type="match status" value="1"/>
</dbReference>
<dbReference type="CDD" id="cd01748">
    <property type="entry name" value="GATase1_IGP_Synthase"/>
    <property type="match status" value="1"/>
</dbReference>
<dbReference type="UniPathway" id="UPA00031">
    <property type="reaction ID" value="UER00010"/>
</dbReference>
<evidence type="ECO:0000256" key="5">
    <source>
        <dbReference type="ARBA" id="ARBA00022962"/>
    </source>
</evidence>